<dbReference type="STRING" id="1121325.SAMN04515677_101334"/>
<name>A0A1G9IPY1_9FIRM</name>
<dbReference type="EMBL" id="FNGW01000001">
    <property type="protein sequence ID" value="SDL27220.1"/>
    <property type="molecule type" value="Genomic_DNA"/>
</dbReference>
<dbReference type="AlphaFoldDB" id="A0A1G9IPY1"/>
<feature type="transmembrane region" description="Helical" evidence="1">
    <location>
        <begin position="6"/>
        <end position="26"/>
    </location>
</feature>
<sequence>MLAIDLMMIGLLIFSVILLTGAKIMIKNRYIKTIIILPAVYAPFSNLIEGYILGESSITPIIIYSIIMLLIFWWGYKSNKHIYSIHNVKQKNVINIIENYLDAKNIKYETTEPKIYLTDLCKTIHIDSLTEINLDCRDIKDLDFYNELVEDVRLKIKEIKGRRISLEGLFYLAGFGIMYWIRGSFLVGFIK</sequence>
<dbReference type="RefSeq" id="WP_092722217.1">
    <property type="nucleotide sequence ID" value="NZ_FNGW01000001.1"/>
</dbReference>
<keyword evidence="1" id="KW-0812">Transmembrane</keyword>
<organism evidence="2 3">
    <name type="scientific">Romboutsia lituseburensis DSM 797</name>
    <dbReference type="NCBI Taxonomy" id="1121325"/>
    <lineage>
        <taxon>Bacteria</taxon>
        <taxon>Bacillati</taxon>
        <taxon>Bacillota</taxon>
        <taxon>Clostridia</taxon>
        <taxon>Peptostreptococcales</taxon>
        <taxon>Peptostreptococcaceae</taxon>
        <taxon>Romboutsia</taxon>
    </lineage>
</organism>
<evidence type="ECO:0000313" key="3">
    <source>
        <dbReference type="Proteomes" id="UP000199068"/>
    </source>
</evidence>
<keyword evidence="3" id="KW-1185">Reference proteome</keyword>
<evidence type="ECO:0000256" key="1">
    <source>
        <dbReference type="SAM" id="Phobius"/>
    </source>
</evidence>
<feature type="transmembrane region" description="Helical" evidence="1">
    <location>
        <begin position="33"/>
        <end position="52"/>
    </location>
</feature>
<feature type="transmembrane region" description="Helical" evidence="1">
    <location>
        <begin position="169"/>
        <end position="190"/>
    </location>
</feature>
<keyword evidence="1" id="KW-1133">Transmembrane helix</keyword>
<reference evidence="2 3" key="1">
    <citation type="submission" date="2016-10" db="EMBL/GenBank/DDBJ databases">
        <authorList>
            <person name="de Groot N.N."/>
        </authorList>
    </citation>
    <scope>NUCLEOTIDE SEQUENCE [LARGE SCALE GENOMIC DNA]</scope>
    <source>
        <strain evidence="2 3">DSM 797</strain>
    </source>
</reference>
<feature type="transmembrane region" description="Helical" evidence="1">
    <location>
        <begin position="58"/>
        <end position="76"/>
    </location>
</feature>
<gene>
    <name evidence="2" type="ORF">SAMN04515677_101334</name>
</gene>
<keyword evidence="1" id="KW-0472">Membrane</keyword>
<dbReference type="Proteomes" id="UP000199068">
    <property type="component" value="Unassembled WGS sequence"/>
</dbReference>
<proteinExistence type="predicted"/>
<protein>
    <submittedName>
        <fullName evidence="2">Uncharacterized protein</fullName>
    </submittedName>
</protein>
<accession>A0A1G9IPY1</accession>
<evidence type="ECO:0000313" key="2">
    <source>
        <dbReference type="EMBL" id="SDL27220.1"/>
    </source>
</evidence>